<organism evidence="2 3">
    <name type="scientific">Psychroflexus halocasei</name>
    <dbReference type="NCBI Taxonomy" id="908615"/>
    <lineage>
        <taxon>Bacteria</taxon>
        <taxon>Pseudomonadati</taxon>
        <taxon>Bacteroidota</taxon>
        <taxon>Flavobacteriia</taxon>
        <taxon>Flavobacteriales</taxon>
        <taxon>Flavobacteriaceae</taxon>
        <taxon>Psychroflexus</taxon>
    </lineage>
</organism>
<reference evidence="2 3" key="1">
    <citation type="submission" date="2016-10" db="EMBL/GenBank/DDBJ databases">
        <authorList>
            <person name="de Groot N.N."/>
        </authorList>
    </citation>
    <scope>NUCLEOTIDE SEQUENCE [LARGE SCALE GENOMIC DNA]</scope>
    <source>
        <strain evidence="2 3">DSM 23581</strain>
    </source>
</reference>
<evidence type="ECO:0000313" key="3">
    <source>
        <dbReference type="Proteomes" id="UP000198820"/>
    </source>
</evidence>
<dbReference type="EMBL" id="FNQF01000009">
    <property type="protein sequence ID" value="SEA67502.1"/>
    <property type="molecule type" value="Genomic_DNA"/>
</dbReference>
<proteinExistence type="predicted"/>
<evidence type="ECO:0000256" key="1">
    <source>
        <dbReference type="SAM" id="Phobius"/>
    </source>
</evidence>
<gene>
    <name evidence="2" type="ORF">SAMN05421540_109107</name>
</gene>
<feature type="transmembrane region" description="Helical" evidence="1">
    <location>
        <begin position="12"/>
        <end position="31"/>
    </location>
</feature>
<keyword evidence="1" id="KW-0472">Membrane</keyword>
<sequence>MYYNSPKYFISLIHIILSYYLVFLNLNFALIDK</sequence>
<keyword evidence="3" id="KW-1185">Reference proteome</keyword>
<evidence type="ECO:0000313" key="2">
    <source>
        <dbReference type="EMBL" id="SEA67502.1"/>
    </source>
</evidence>
<name>A0A1H4D5D2_9FLAO</name>
<accession>A0A1H4D5D2</accession>
<keyword evidence="1" id="KW-0812">Transmembrane</keyword>
<protein>
    <submittedName>
        <fullName evidence="2">Uncharacterized protein</fullName>
    </submittedName>
</protein>
<dbReference type="Proteomes" id="UP000198820">
    <property type="component" value="Unassembled WGS sequence"/>
</dbReference>
<keyword evidence="1" id="KW-1133">Transmembrane helix</keyword>
<dbReference type="AlphaFoldDB" id="A0A1H4D5D2"/>